<accession>K5DJK5</accession>
<evidence type="ECO:0000313" key="2">
    <source>
        <dbReference type="EMBL" id="EKK02623.1"/>
    </source>
</evidence>
<reference evidence="2 3" key="1">
    <citation type="journal article" date="2013" name="Mar. Genomics">
        <title>Expression of sulfatases in Rhodopirellula baltica and the diversity of sulfatases in the genus Rhodopirellula.</title>
        <authorList>
            <person name="Wegner C.E."/>
            <person name="Richter-Heitmann T."/>
            <person name="Klindworth A."/>
            <person name="Klockow C."/>
            <person name="Richter M."/>
            <person name="Achstetter T."/>
            <person name="Glockner F.O."/>
            <person name="Harder J."/>
        </authorList>
    </citation>
    <scope>NUCLEOTIDE SEQUENCE [LARGE SCALE GENOMIC DNA]</scope>
    <source>
        <strain evidence="2 3">SH28</strain>
    </source>
</reference>
<evidence type="ECO:0000313" key="3">
    <source>
        <dbReference type="Proteomes" id="UP000007993"/>
    </source>
</evidence>
<dbReference type="AlphaFoldDB" id="K5DJK5"/>
<feature type="signal peptide" evidence="1">
    <location>
        <begin position="1"/>
        <end position="19"/>
    </location>
</feature>
<name>K5DJK5_RHOBT</name>
<protein>
    <submittedName>
        <fullName evidence="2">Uncharacterized protein</fullName>
    </submittedName>
</protein>
<comment type="caution">
    <text evidence="2">The sequence shown here is derived from an EMBL/GenBank/DDBJ whole genome shotgun (WGS) entry which is preliminary data.</text>
</comment>
<evidence type="ECO:0000256" key="1">
    <source>
        <dbReference type="SAM" id="SignalP"/>
    </source>
</evidence>
<sequence length="136" mass="14949">MTRLAVLLASIFTASLAFAEQPASSTSEAQSDQRKIADVPATSNERYSAALHEYEVRLGEFEAGRSPVNVVLQSATRLLHTSLDAEISNSASLYDDRVANIESIARRNLQRGTCTVQEVAQAEWSRIDALLKRLLK</sequence>
<organism evidence="2 3">
    <name type="scientific">Rhodopirellula baltica SH28</name>
    <dbReference type="NCBI Taxonomy" id="993517"/>
    <lineage>
        <taxon>Bacteria</taxon>
        <taxon>Pseudomonadati</taxon>
        <taxon>Planctomycetota</taxon>
        <taxon>Planctomycetia</taxon>
        <taxon>Pirellulales</taxon>
        <taxon>Pirellulaceae</taxon>
        <taxon>Rhodopirellula</taxon>
    </lineage>
</organism>
<dbReference type="PATRIC" id="fig|993517.3.peg.2224"/>
<dbReference type="EMBL" id="AMCW01000054">
    <property type="protein sequence ID" value="EKK02623.1"/>
    <property type="molecule type" value="Genomic_DNA"/>
</dbReference>
<gene>
    <name evidence="2" type="ORF">RBSH_02055</name>
</gene>
<dbReference type="RefSeq" id="WP_007331877.1">
    <property type="nucleotide sequence ID" value="NZ_AMCW01000054.1"/>
</dbReference>
<feature type="chain" id="PRO_5003887353" evidence="1">
    <location>
        <begin position="20"/>
        <end position="136"/>
    </location>
</feature>
<keyword evidence="1" id="KW-0732">Signal</keyword>
<dbReference type="Proteomes" id="UP000007993">
    <property type="component" value="Unassembled WGS sequence"/>
</dbReference>
<proteinExistence type="predicted"/>